<evidence type="ECO:0000313" key="1">
    <source>
        <dbReference type="EMBL" id="MFG6078601.1"/>
    </source>
</evidence>
<evidence type="ECO:0008006" key="3">
    <source>
        <dbReference type="Google" id="ProtNLM"/>
    </source>
</evidence>
<proteinExistence type="predicted"/>
<dbReference type="EMBL" id="JBGCUC010000024">
    <property type="protein sequence ID" value="MFG6078601.1"/>
    <property type="molecule type" value="Genomic_DNA"/>
</dbReference>
<reference evidence="1 2" key="1">
    <citation type="submission" date="2024-07" db="EMBL/GenBank/DDBJ databases">
        <title>Novel bacterial strain Erwinia sp. OPT-41 promoting growth of various crops.</title>
        <authorList>
            <person name="Egorshina A."/>
            <person name="Lukyantsev M.A."/>
            <person name="Golubev S.N."/>
            <person name="Muratova A.Y."/>
            <person name="Bulygina E.A."/>
        </authorList>
    </citation>
    <scope>NUCLEOTIDE SEQUENCE [LARGE SCALE GENOMIC DNA]</scope>
    <source>
        <strain evidence="1 2">OPT-41</strain>
    </source>
</reference>
<name>A0ABW7CT25_9GAMM</name>
<sequence length="74" mass="8912">AYITLSSFRVNLFFRSFLRRFSFLNLLSRWPVSRCAVSVVAHYREFLTADKRLLQINERQPYFSTKRPFLLHIA</sequence>
<keyword evidence="2" id="KW-1185">Reference proteome</keyword>
<gene>
    <name evidence="1" type="ORF">AB3U87_19800</name>
</gene>
<evidence type="ECO:0000313" key="2">
    <source>
        <dbReference type="Proteomes" id="UP001605250"/>
    </source>
</evidence>
<accession>A0ABW7CT25</accession>
<dbReference type="Proteomes" id="UP001605250">
    <property type="component" value="Unassembled WGS sequence"/>
</dbReference>
<feature type="non-terminal residue" evidence="1">
    <location>
        <position position="1"/>
    </location>
</feature>
<dbReference type="RefSeq" id="WP_394150221.1">
    <property type="nucleotide sequence ID" value="NZ_JBGCUC010000024.1"/>
</dbReference>
<organism evidence="1 2">
    <name type="scientific">Erwinia plantamica</name>
    <dbReference type="NCBI Taxonomy" id="3237104"/>
    <lineage>
        <taxon>Bacteria</taxon>
        <taxon>Pseudomonadati</taxon>
        <taxon>Pseudomonadota</taxon>
        <taxon>Gammaproteobacteria</taxon>
        <taxon>Enterobacterales</taxon>
        <taxon>Erwiniaceae</taxon>
        <taxon>Erwinia</taxon>
    </lineage>
</organism>
<protein>
    <recommendedName>
        <fullName evidence="3">Secreted protein</fullName>
    </recommendedName>
</protein>
<comment type="caution">
    <text evidence="1">The sequence shown here is derived from an EMBL/GenBank/DDBJ whole genome shotgun (WGS) entry which is preliminary data.</text>
</comment>